<name>A0AAN9KXT3_CANGL</name>
<dbReference type="Proteomes" id="UP001367508">
    <property type="component" value="Unassembled WGS sequence"/>
</dbReference>
<comment type="caution">
    <text evidence="1">The sequence shown here is derived from an EMBL/GenBank/DDBJ whole genome shotgun (WGS) entry which is preliminary data.</text>
</comment>
<organism evidence="1 2">
    <name type="scientific">Canavalia gladiata</name>
    <name type="common">Sword bean</name>
    <name type="synonym">Dolichos gladiatus</name>
    <dbReference type="NCBI Taxonomy" id="3824"/>
    <lineage>
        <taxon>Eukaryota</taxon>
        <taxon>Viridiplantae</taxon>
        <taxon>Streptophyta</taxon>
        <taxon>Embryophyta</taxon>
        <taxon>Tracheophyta</taxon>
        <taxon>Spermatophyta</taxon>
        <taxon>Magnoliopsida</taxon>
        <taxon>eudicotyledons</taxon>
        <taxon>Gunneridae</taxon>
        <taxon>Pentapetalae</taxon>
        <taxon>rosids</taxon>
        <taxon>fabids</taxon>
        <taxon>Fabales</taxon>
        <taxon>Fabaceae</taxon>
        <taxon>Papilionoideae</taxon>
        <taxon>50 kb inversion clade</taxon>
        <taxon>NPAAA clade</taxon>
        <taxon>indigoferoid/millettioid clade</taxon>
        <taxon>Phaseoleae</taxon>
        <taxon>Canavalia</taxon>
    </lineage>
</organism>
<sequence>MANFIYPILRYPIASKTLKPEIRGIACFFLAIGQQRQEPSSGVGKNDSNLRGNYKKGMGLLQETENGSILTLITWPGANNELM</sequence>
<proteinExistence type="predicted"/>
<reference evidence="1 2" key="1">
    <citation type="submission" date="2024-01" db="EMBL/GenBank/DDBJ databases">
        <title>The genomes of 5 underutilized Papilionoideae crops provide insights into root nodulation and disease resistanc.</title>
        <authorList>
            <person name="Jiang F."/>
        </authorList>
    </citation>
    <scope>NUCLEOTIDE SEQUENCE [LARGE SCALE GENOMIC DNA]</scope>
    <source>
        <strain evidence="1">LVBAO_FW01</strain>
        <tissue evidence="1">Leaves</tissue>
    </source>
</reference>
<gene>
    <name evidence="1" type="ORF">VNO77_27719</name>
</gene>
<keyword evidence="2" id="KW-1185">Reference proteome</keyword>
<dbReference type="AlphaFoldDB" id="A0AAN9KXT3"/>
<accession>A0AAN9KXT3</accession>
<dbReference type="EMBL" id="JAYMYQ010000006">
    <property type="protein sequence ID" value="KAK7324193.1"/>
    <property type="molecule type" value="Genomic_DNA"/>
</dbReference>
<evidence type="ECO:0000313" key="1">
    <source>
        <dbReference type="EMBL" id="KAK7324193.1"/>
    </source>
</evidence>
<evidence type="ECO:0000313" key="2">
    <source>
        <dbReference type="Proteomes" id="UP001367508"/>
    </source>
</evidence>
<protein>
    <submittedName>
        <fullName evidence="1">Uncharacterized protein</fullName>
    </submittedName>
</protein>